<evidence type="ECO:0000256" key="7">
    <source>
        <dbReference type="ARBA" id="ARBA00023140"/>
    </source>
</evidence>
<feature type="compositionally biased region" description="Polar residues" evidence="9">
    <location>
        <begin position="45"/>
        <end position="63"/>
    </location>
</feature>
<keyword evidence="10" id="KW-1185">Reference proteome</keyword>
<feature type="region of interest" description="Disordered" evidence="9">
    <location>
        <begin position="1"/>
        <end position="23"/>
    </location>
</feature>
<dbReference type="GO" id="GO:0005778">
    <property type="term" value="C:peroxisomal membrane"/>
    <property type="evidence" value="ECO:0000318"/>
    <property type="project" value="GO_Central"/>
</dbReference>
<evidence type="ECO:0000256" key="2">
    <source>
        <dbReference type="ARBA" id="ARBA00004496"/>
    </source>
</evidence>
<dbReference type="GO" id="GO:0005052">
    <property type="term" value="F:peroxisome matrix targeting signal-1 binding"/>
    <property type="evidence" value="ECO:0000318"/>
    <property type="project" value="GO_Central"/>
</dbReference>
<evidence type="ECO:0000313" key="12">
    <source>
        <dbReference type="RefSeq" id="XP_021841899.1"/>
    </source>
</evidence>
<dbReference type="KEGG" id="soe:110782115"/>
<dbReference type="InterPro" id="IPR024111">
    <property type="entry name" value="PEX5/PEX5L"/>
</dbReference>
<proteinExistence type="inferred from homology"/>
<dbReference type="GO" id="GO:0016560">
    <property type="term" value="P:protein import into peroxisome matrix, docking"/>
    <property type="evidence" value="ECO:0000318"/>
    <property type="project" value="GO_Central"/>
</dbReference>
<dbReference type="RefSeq" id="XP_021841898.1">
    <property type="nucleotide sequence ID" value="XM_021986206.1"/>
</dbReference>
<evidence type="ECO:0000256" key="8">
    <source>
        <dbReference type="PROSITE-ProRule" id="PRU00339"/>
    </source>
</evidence>
<organism evidence="10 11">
    <name type="scientific">Spinacia oleracea</name>
    <name type="common">Spinach</name>
    <dbReference type="NCBI Taxonomy" id="3562"/>
    <lineage>
        <taxon>Eukaryota</taxon>
        <taxon>Viridiplantae</taxon>
        <taxon>Streptophyta</taxon>
        <taxon>Embryophyta</taxon>
        <taxon>Tracheophyta</taxon>
        <taxon>Spermatophyta</taxon>
        <taxon>Magnoliopsida</taxon>
        <taxon>eudicotyledons</taxon>
        <taxon>Gunneridae</taxon>
        <taxon>Pentapetalae</taxon>
        <taxon>Caryophyllales</taxon>
        <taxon>Chenopodiaceae</taxon>
        <taxon>Chenopodioideae</taxon>
        <taxon>Anserineae</taxon>
        <taxon>Spinacia</taxon>
    </lineage>
</organism>
<keyword evidence="5" id="KW-0677">Repeat</keyword>
<dbReference type="SUPFAM" id="SSF48452">
    <property type="entry name" value="TPR-like"/>
    <property type="match status" value="1"/>
</dbReference>
<dbReference type="Pfam" id="PF13432">
    <property type="entry name" value="TPR_16"/>
    <property type="match status" value="1"/>
</dbReference>
<reference evidence="11 12" key="2">
    <citation type="submission" date="2025-04" db="UniProtKB">
        <authorList>
            <consortium name="RefSeq"/>
        </authorList>
    </citation>
    <scope>IDENTIFICATION</scope>
</reference>
<evidence type="ECO:0000256" key="4">
    <source>
        <dbReference type="ARBA" id="ARBA00022490"/>
    </source>
</evidence>
<sequence>MAMRDLVTGAASCDTSSSSNPLGSLANALIGSSSKTQERLKEIPTATSSGSSNQFYPNSDGQFTSLPGLESEYQLNQQHSVGQDVGFLQNYRSASHGGFTEAWDEIQPGRESNFSERQHVYNEGFATPTPQSWDGPPQKILSGFLHSFVDSSRFGAPFRPTALPMLGLTKGEKQCIRNRSSIMARHIFSDKGEDFVNAQVDALLCSLDIDNDNQIKGPLPGRARELEGYWNESQGINAPVADGWVTEFRQLKSEPFNPNGWANLFEQEHGPNGWASEFEHNQAQVASLNQPSSQHISRLAGMEQTRMLAHTLAQNNDPKFQNSRFLQFVSKMSRGELFVEGNQVKESSGDWAAEYQERHDGGLSWADQFSKELPHGNDAWVNEFTTGRSPELLPEDKWVDEFSKLNVQDWAGEFEHQAEGAVGEDNMDGWASAYDEYLNEQSAAKHNSDSSKGVYVFSDMNPYVGHPDPLKEGQELFRKGLLSEAVLALEAEVLKNPDNAEGWRLLGIAHAENDDDQQAIASMMRAQEVDPANLEVLLSLGVSHTNELEQNAALKYLYKWLHNHPKYGTLSPAELPDSLYYADVARIFNEAAQISPEDADVHIVLGVLYNLSREYDKAIDSFKTAIELKPHDYSLWNKLGATQANSVQSAEAIEAYQQALDLKPNYVRAWANMGISYANQGMYEDSIRYYVRALAMNPKADNAWQYLRISLSCASRNDMLEACDSRNIDVLQKEFPL</sequence>
<dbReference type="FunFam" id="1.25.40.10:FF:000110">
    <property type="entry name" value="Peroxisome biogenesis protein 5"/>
    <property type="match status" value="1"/>
</dbReference>
<dbReference type="GO" id="GO:0005829">
    <property type="term" value="C:cytosol"/>
    <property type="evidence" value="ECO:0000318"/>
    <property type="project" value="GO_Central"/>
</dbReference>
<keyword evidence="6 8" id="KW-0802">TPR repeat</keyword>
<evidence type="ECO:0000256" key="1">
    <source>
        <dbReference type="ARBA" id="ARBA00004275"/>
    </source>
</evidence>
<feature type="repeat" description="TPR" evidence="8">
    <location>
        <begin position="599"/>
        <end position="632"/>
    </location>
</feature>
<feature type="region of interest" description="Disordered" evidence="9">
    <location>
        <begin position="36"/>
        <end position="63"/>
    </location>
</feature>
<dbReference type="Pfam" id="PF13414">
    <property type="entry name" value="TPR_11"/>
    <property type="match status" value="1"/>
</dbReference>
<protein>
    <submittedName>
        <fullName evidence="11 12">Peroxisome biogenesis protein 5</fullName>
    </submittedName>
</protein>
<dbReference type="PANTHER" id="PTHR10130:SF0">
    <property type="entry name" value="GH08708P"/>
    <property type="match status" value="1"/>
</dbReference>
<comment type="subcellular location">
    <subcellularLocation>
        <location evidence="2">Cytoplasm</location>
    </subcellularLocation>
    <subcellularLocation>
        <location evidence="1">Peroxisome</location>
    </subcellularLocation>
</comment>
<keyword evidence="7" id="KW-0576">Peroxisome</keyword>
<dbReference type="SMART" id="SM00028">
    <property type="entry name" value="TPR"/>
    <property type="match status" value="5"/>
</dbReference>
<feature type="repeat" description="TPR" evidence="8">
    <location>
        <begin position="667"/>
        <end position="700"/>
    </location>
</feature>
<dbReference type="AlphaFoldDB" id="A0A9R0JPK1"/>
<feature type="compositionally biased region" description="Polar residues" evidence="9">
    <location>
        <begin position="13"/>
        <end position="22"/>
    </location>
</feature>
<dbReference type="RefSeq" id="XP_021841899.1">
    <property type="nucleotide sequence ID" value="XM_021986207.1"/>
</dbReference>
<reference evidence="10" key="1">
    <citation type="journal article" date="2021" name="Nat. Commun.">
        <title>Genomic analyses provide insights into spinach domestication and the genetic basis of agronomic traits.</title>
        <authorList>
            <person name="Cai X."/>
            <person name="Sun X."/>
            <person name="Xu C."/>
            <person name="Sun H."/>
            <person name="Wang X."/>
            <person name="Ge C."/>
            <person name="Zhang Z."/>
            <person name="Wang Q."/>
            <person name="Fei Z."/>
            <person name="Jiao C."/>
            <person name="Wang Q."/>
        </authorList>
    </citation>
    <scope>NUCLEOTIDE SEQUENCE [LARGE SCALE GENOMIC DNA]</scope>
    <source>
        <strain evidence="10">cv. Varoflay</strain>
    </source>
</reference>
<name>A0A9R0JPK1_SPIOL</name>
<evidence type="ECO:0000313" key="11">
    <source>
        <dbReference type="RefSeq" id="XP_021841898.1"/>
    </source>
</evidence>
<accession>A0A9R0JPK1</accession>
<dbReference type="Pfam" id="PF13181">
    <property type="entry name" value="TPR_8"/>
    <property type="match status" value="1"/>
</dbReference>
<evidence type="ECO:0000256" key="3">
    <source>
        <dbReference type="ARBA" id="ARBA00005348"/>
    </source>
</evidence>
<evidence type="ECO:0000313" key="10">
    <source>
        <dbReference type="Proteomes" id="UP000813463"/>
    </source>
</evidence>
<dbReference type="GeneID" id="110782115"/>
<evidence type="ECO:0000256" key="6">
    <source>
        <dbReference type="ARBA" id="ARBA00022803"/>
    </source>
</evidence>
<dbReference type="OrthoDB" id="10006023at2759"/>
<dbReference type="PROSITE" id="PS50293">
    <property type="entry name" value="TPR_REGION"/>
    <property type="match status" value="2"/>
</dbReference>
<dbReference type="Proteomes" id="UP000813463">
    <property type="component" value="Chromosome 2"/>
</dbReference>
<evidence type="ECO:0000256" key="9">
    <source>
        <dbReference type="SAM" id="MobiDB-lite"/>
    </source>
</evidence>
<dbReference type="PROSITE" id="PS50005">
    <property type="entry name" value="TPR"/>
    <property type="match status" value="4"/>
</dbReference>
<dbReference type="Gene3D" id="1.25.40.10">
    <property type="entry name" value="Tetratricopeptide repeat domain"/>
    <property type="match status" value="1"/>
</dbReference>
<feature type="repeat" description="TPR" evidence="8">
    <location>
        <begin position="500"/>
        <end position="533"/>
    </location>
</feature>
<comment type="similarity">
    <text evidence="3">Belongs to the peroxisomal targeting signal receptor family.</text>
</comment>
<evidence type="ECO:0000256" key="5">
    <source>
        <dbReference type="ARBA" id="ARBA00022737"/>
    </source>
</evidence>
<feature type="repeat" description="TPR" evidence="8">
    <location>
        <begin position="633"/>
        <end position="666"/>
    </location>
</feature>
<keyword evidence="4" id="KW-0963">Cytoplasm</keyword>
<gene>
    <name evidence="11 12" type="primary">LOC110782115</name>
</gene>
<dbReference type="PANTHER" id="PTHR10130">
    <property type="entry name" value="PEROXISOMAL TARGETING SIGNAL 1 RECEPTOR PEX5"/>
    <property type="match status" value="1"/>
</dbReference>
<dbReference type="InterPro" id="IPR019734">
    <property type="entry name" value="TPR_rpt"/>
</dbReference>
<dbReference type="InterPro" id="IPR011990">
    <property type="entry name" value="TPR-like_helical_dom_sf"/>
</dbReference>